<proteinExistence type="predicted"/>
<keyword evidence="3" id="KW-1185">Reference proteome</keyword>
<reference evidence="2" key="1">
    <citation type="submission" date="2022-08" db="EMBL/GenBank/DDBJ databases">
        <authorList>
            <person name="Kallberg Y."/>
            <person name="Tangrot J."/>
            <person name="Rosling A."/>
        </authorList>
    </citation>
    <scope>NUCLEOTIDE SEQUENCE</scope>
    <source>
        <strain evidence="2">Wild A</strain>
    </source>
</reference>
<sequence length="130" mass="14985">DFDSTFLPQRCVRKYTNRPKSDINSSDDSEIEANQPSESSEFTTEEDEITSESDDGESDDNGDFETFEDYASPNYEPFRDSSKSATEALIKFIKLVLTEIRGNDFKDFPNLMFLTKKTLGIKDRFQYFVP</sequence>
<name>A0A9W4T998_9GLOM</name>
<feature type="non-terminal residue" evidence="2">
    <location>
        <position position="1"/>
    </location>
</feature>
<evidence type="ECO:0000256" key="1">
    <source>
        <dbReference type="SAM" id="MobiDB-lite"/>
    </source>
</evidence>
<dbReference type="OrthoDB" id="10385809at2759"/>
<evidence type="ECO:0000313" key="3">
    <source>
        <dbReference type="Proteomes" id="UP001153678"/>
    </source>
</evidence>
<feature type="non-terminal residue" evidence="2">
    <location>
        <position position="130"/>
    </location>
</feature>
<comment type="caution">
    <text evidence="2">The sequence shown here is derived from an EMBL/GenBank/DDBJ whole genome shotgun (WGS) entry which is preliminary data.</text>
</comment>
<feature type="region of interest" description="Disordered" evidence="1">
    <location>
        <begin position="17"/>
        <end position="80"/>
    </location>
</feature>
<accession>A0A9W4T998</accession>
<dbReference type="Proteomes" id="UP001153678">
    <property type="component" value="Unassembled WGS sequence"/>
</dbReference>
<gene>
    <name evidence="2" type="ORF">FWILDA_LOCUS18488</name>
</gene>
<protein>
    <submittedName>
        <fullName evidence="2">10316_t:CDS:1</fullName>
    </submittedName>
</protein>
<evidence type="ECO:0000313" key="2">
    <source>
        <dbReference type="EMBL" id="CAI2198268.1"/>
    </source>
</evidence>
<feature type="compositionally biased region" description="Acidic residues" evidence="1">
    <location>
        <begin position="43"/>
        <end position="68"/>
    </location>
</feature>
<dbReference type="AlphaFoldDB" id="A0A9W4T998"/>
<dbReference type="EMBL" id="CAMKVN010018208">
    <property type="protein sequence ID" value="CAI2198268.1"/>
    <property type="molecule type" value="Genomic_DNA"/>
</dbReference>
<organism evidence="2 3">
    <name type="scientific">Funneliformis geosporum</name>
    <dbReference type="NCBI Taxonomy" id="1117311"/>
    <lineage>
        <taxon>Eukaryota</taxon>
        <taxon>Fungi</taxon>
        <taxon>Fungi incertae sedis</taxon>
        <taxon>Mucoromycota</taxon>
        <taxon>Glomeromycotina</taxon>
        <taxon>Glomeromycetes</taxon>
        <taxon>Glomerales</taxon>
        <taxon>Glomeraceae</taxon>
        <taxon>Funneliformis</taxon>
    </lineage>
</organism>